<dbReference type="EMBL" id="JAPDOG010000038">
    <property type="protein sequence ID" value="MCW3784308.1"/>
    <property type="molecule type" value="Genomic_DNA"/>
</dbReference>
<reference evidence="1 2" key="1">
    <citation type="submission" date="2022-10" db="EMBL/GenBank/DDBJ databases">
        <title>Defluviimonas sp. CAU 1641 isolated from mud.</title>
        <authorList>
            <person name="Kim W."/>
        </authorList>
    </citation>
    <scope>NUCLEOTIDE SEQUENCE [LARGE SCALE GENOMIC DNA]</scope>
    <source>
        <strain evidence="1 2">CAU 1641</strain>
    </source>
</reference>
<protein>
    <submittedName>
        <fullName evidence="1">Uncharacterized protein</fullName>
    </submittedName>
</protein>
<keyword evidence="2" id="KW-1185">Reference proteome</keyword>
<name>A0ABT3J9U7_9RHOB</name>
<organism evidence="1 2">
    <name type="scientific">Defluviimonas salinarum</name>
    <dbReference type="NCBI Taxonomy" id="2992147"/>
    <lineage>
        <taxon>Bacteria</taxon>
        <taxon>Pseudomonadati</taxon>
        <taxon>Pseudomonadota</taxon>
        <taxon>Alphaproteobacteria</taxon>
        <taxon>Rhodobacterales</taxon>
        <taxon>Paracoccaceae</taxon>
        <taxon>Albidovulum</taxon>
    </lineage>
</organism>
<proteinExistence type="predicted"/>
<evidence type="ECO:0000313" key="2">
    <source>
        <dbReference type="Proteomes" id="UP001207582"/>
    </source>
</evidence>
<evidence type="ECO:0000313" key="1">
    <source>
        <dbReference type="EMBL" id="MCW3784308.1"/>
    </source>
</evidence>
<sequence>MRHYDYETRLRISVHSETWTPADLEAGDTDKRETLYGREEIEIADLDAIVAMGGFDTPSSSVPDARTWFENSTPPMTRDRIEKGIELHYSLHIHEVDGRPADTEDIVAIGELLGIVFGGAPDLEDRRRARADAAFEAADFGGIDVAGTSGWETDGEHRLARTVYLDYGGETSHPMRFAVEFKPWMALHGEPEFELPEIPEAAPKIFGYYVDLDERGEFRADVRDAEGKTVFEIHCSDEEGWDIFEDGFMKNKEDISGLQEHLSALGILGKGAELLSMSAFESRLEADRECEPGF</sequence>
<dbReference type="RefSeq" id="WP_264773557.1">
    <property type="nucleotide sequence ID" value="NZ_JAPDOG010000038.1"/>
</dbReference>
<gene>
    <name evidence="1" type="ORF">OM960_22530</name>
</gene>
<accession>A0ABT3J9U7</accession>
<dbReference type="Proteomes" id="UP001207582">
    <property type="component" value="Unassembled WGS sequence"/>
</dbReference>
<comment type="caution">
    <text evidence="1">The sequence shown here is derived from an EMBL/GenBank/DDBJ whole genome shotgun (WGS) entry which is preliminary data.</text>
</comment>